<organism evidence="4 5">
    <name type="scientific">Bifidobacterium criceti</name>
    <dbReference type="NCBI Taxonomy" id="1960969"/>
    <lineage>
        <taxon>Bacteria</taxon>
        <taxon>Bacillati</taxon>
        <taxon>Actinomycetota</taxon>
        <taxon>Actinomycetes</taxon>
        <taxon>Bifidobacteriales</taxon>
        <taxon>Bifidobacteriaceae</taxon>
        <taxon>Bifidobacterium</taxon>
    </lineage>
</organism>
<dbReference type="InterPro" id="IPR003140">
    <property type="entry name" value="PLipase/COase/thioEstase"/>
</dbReference>
<sequence>MGILDPSVIAYGDAASRVGRRCSDRLISFAHPDTDAYIGGMTHASENHGVPTGRRSNVVPGHFGDPLTVTTALSSRDDATGAAGRPLMLCLHGWGSNEDDLAGMMRYVAPYNDYVSLRAPLVLQEASPMQGGAYSWLHDAIPVGEDLDHDAFAAASAIDDWVATHVAPERPVVPIGFSQGGMLAIQLLRVHPERYRAAISLSGFLAPGVVPHTHPADARLLDLNIPTFYGYGSADTVVPKYDIYETLAWLEEYTWLTAHEYRGLDHAVSLEEFADLREWLLGHDITSGLM</sequence>
<feature type="domain" description="Phospholipase/carboxylesterase/thioesterase" evidence="3">
    <location>
        <begin position="86"/>
        <end position="280"/>
    </location>
</feature>
<protein>
    <submittedName>
        <fullName evidence="4">Esterase</fullName>
    </submittedName>
</protein>
<dbReference type="GO" id="GO:0016787">
    <property type="term" value="F:hydrolase activity"/>
    <property type="evidence" value="ECO:0007669"/>
    <property type="project" value="UniProtKB-KW"/>
</dbReference>
<evidence type="ECO:0000259" key="3">
    <source>
        <dbReference type="Pfam" id="PF02230"/>
    </source>
</evidence>
<dbReference type="SUPFAM" id="SSF53474">
    <property type="entry name" value="alpha/beta-Hydrolases"/>
    <property type="match status" value="1"/>
</dbReference>
<proteinExistence type="inferred from homology"/>
<evidence type="ECO:0000256" key="1">
    <source>
        <dbReference type="ARBA" id="ARBA00006499"/>
    </source>
</evidence>
<dbReference type="Proteomes" id="UP000218399">
    <property type="component" value="Unassembled WGS sequence"/>
</dbReference>
<comment type="similarity">
    <text evidence="1">Belongs to the AB hydrolase superfamily. AB hydrolase 2 family.</text>
</comment>
<name>A0A2A2EJ96_9BIFI</name>
<dbReference type="PANTHER" id="PTHR10655">
    <property type="entry name" value="LYSOPHOSPHOLIPASE-RELATED"/>
    <property type="match status" value="1"/>
</dbReference>
<evidence type="ECO:0000256" key="2">
    <source>
        <dbReference type="ARBA" id="ARBA00022801"/>
    </source>
</evidence>
<reference evidence="4 5" key="1">
    <citation type="journal article" date="2017" name="ISME J.">
        <title>Unveiling bifidobacterial biogeography across the mammalian branch of the tree of life.</title>
        <authorList>
            <person name="Milani C."/>
            <person name="Mangifesta M."/>
            <person name="Mancabelli L."/>
            <person name="Lugli G.A."/>
            <person name="James K."/>
            <person name="Duranti S."/>
            <person name="Turroni F."/>
            <person name="Ferrario C."/>
            <person name="Ossiprandi M.C."/>
            <person name="van Sinderen D."/>
            <person name="Ventura M."/>
        </authorList>
    </citation>
    <scope>NUCLEOTIDE SEQUENCE [LARGE SCALE GENOMIC DNA]</scope>
    <source>
        <strain evidence="5">Ham19E</strain>
    </source>
</reference>
<comment type="caution">
    <text evidence="4">The sequence shown here is derived from an EMBL/GenBank/DDBJ whole genome shotgun (WGS) entry which is preliminary data.</text>
</comment>
<dbReference type="PANTHER" id="PTHR10655:SF17">
    <property type="entry name" value="LYSOPHOSPHOLIPASE-LIKE PROTEIN 1"/>
    <property type="match status" value="1"/>
</dbReference>
<dbReference type="Gene3D" id="3.40.50.1820">
    <property type="entry name" value="alpha/beta hydrolase"/>
    <property type="match status" value="1"/>
</dbReference>
<evidence type="ECO:0000313" key="4">
    <source>
        <dbReference type="EMBL" id="PAU69062.1"/>
    </source>
</evidence>
<gene>
    <name evidence="4" type="ORF">B1526_0043</name>
</gene>
<keyword evidence="2" id="KW-0378">Hydrolase</keyword>
<dbReference type="InterPro" id="IPR029058">
    <property type="entry name" value="AB_hydrolase_fold"/>
</dbReference>
<evidence type="ECO:0000313" key="5">
    <source>
        <dbReference type="Proteomes" id="UP000218399"/>
    </source>
</evidence>
<dbReference type="AlphaFoldDB" id="A0A2A2EJ96"/>
<dbReference type="Pfam" id="PF02230">
    <property type="entry name" value="Abhydrolase_2"/>
    <property type="match status" value="1"/>
</dbReference>
<dbReference type="InterPro" id="IPR050565">
    <property type="entry name" value="LYPA1-2/EST-like"/>
</dbReference>
<dbReference type="EMBL" id="MVOH01000001">
    <property type="protein sequence ID" value="PAU69062.1"/>
    <property type="molecule type" value="Genomic_DNA"/>
</dbReference>
<accession>A0A2A2EJ96</accession>
<keyword evidence="5" id="KW-1185">Reference proteome</keyword>